<gene>
    <name evidence="16" type="ORF">MUK42_06215</name>
</gene>
<feature type="transmembrane region" description="Helical" evidence="14">
    <location>
        <begin position="51"/>
        <end position="70"/>
    </location>
</feature>
<keyword evidence="9" id="KW-0406">Ion transport</keyword>
<name>A0A9E7L2L3_9LILI</name>
<dbReference type="PANTHER" id="PTHR10110">
    <property type="entry name" value="SODIUM/HYDROGEN EXCHANGER"/>
    <property type="match status" value="1"/>
</dbReference>
<evidence type="ECO:0000313" key="16">
    <source>
        <dbReference type="EMBL" id="URE38271.1"/>
    </source>
</evidence>
<dbReference type="InterPro" id="IPR018422">
    <property type="entry name" value="Cation/H_exchanger_CPA1"/>
</dbReference>
<keyword evidence="8" id="KW-0915">Sodium</keyword>
<keyword evidence="17" id="KW-1185">Reference proteome</keyword>
<keyword evidence="7 14" id="KW-1133">Transmembrane helix</keyword>
<feature type="transmembrane region" description="Helical" evidence="14">
    <location>
        <begin position="26"/>
        <end position="44"/>
    </location>
</feature>
<dbReference type="GO" id="GO:0015385">
    <property type="term" value="F:sodium:proton antiporter activity"/>
    <property type="evidence" value="ECO:0007669"/>
    <property type="project" value="InterPro"/>
</dbReference>
<dbReference type="EMBL" id="CP097510">
    <property type="protein sequence ID" value="URE38271.1"/>
    <property type="molecule type" value="Genomic_DNA"/>
</dbReference>
<comment type="catalytic activity">
    <reaction evidence="13">
        <text>K(+)(in) + H(+)(out) = K(+)(out) + H(+)(in)</text>
        <dbReference type="Rhea" id="RHEA:29467"/>
        <dbReference type="ChEBI" id="CHEBI:15378"/>
        <dbReference type="ChEBI" id="CHEBI:29103"/>
    </reaction>
</comment>
<dbReference type="GO" id="GO:0009941">
    <property type="term" value="C:chloroplast envelope"/>
    <property type="evidence" value="ECO:0007669"/>
    <property type="project" value="TreeGrafter"/>
</dbReference>
<keyword evidence="4" id="KW-0633">Potassium transport</keyword>
<keyword evidence="10 14" id="KW-0472">Membrane</keyword>
<dbReference type="GO" id="GO:0005886">
    <property type="term" value="C:plasma membrane"/>
    <property type="evidence" value="ECO:0007669"/>
    <property type="project" value="UniProtKB-SubCell"/>
</dbReference>
<dbReference type="GO" id="GO:0015386">
    <property type="term" value="F:potassium:proton antiporter activity"/>
    <property type="evidence" value="ECO:0007669"/>
    <property type="project" value="TreeGrafter"/>
</dbReference>
<feature type="transmembrane region" description="Helical" evidence="14">
    <location>
        <begin position="90"/>
        <end position="107"/>
    </location>
</feature>
<evidence type="ECO:0000256" key="9">
    <source>
        <dbReference type="ARBA" id="ARBA00023065"/>
    </source>
</evidence>
<evidence type="ECO:0000256" key="2">
    <source>
        <dbReference type="ARBA" id="ARBA00022448"/>
    </source>
</evidence>
<keyword evidence="11" id="KW-0739">Sodium transport</keyword>
<protein>
    <submittedName>
        <fullName evidence="16">Cyclic nucleotide-binding domain</fullName>
    </submittedName>
</protein>
<evidence type="ECO:0000256" key="13">
    <source>
        <dbReference type="ARBA" id="ARBA00047912"/>
    </source>
</evidence>
<evidence type="ECO:0000256" key="14">
    <source>
        <dbReference type="SAM" id="Phobius"/>
    </source>
</evidence>
<comment type="subcellular location">
    <subcellularLocation>
        <location evidence="1">Cell membrane</location>
        <topology evidence="1">Multi-pass membrane protein</topology>
    </subcellularLocation>
</comment>
<evidence type="ECO:0000256" key="1">
    <source>
        <dbReference type="ARBA" id="ARBA00004651"/>
    </source>
</evidence>
<keyword evidence="5 14" id="KW-0812">Transmembrane</keyword>
<evidence type="ECO:0000256" key="10">
    <source>
        <dbReference type="ARBA" id="ARBA00023136"/>
    </source>
</evidence>
<evidence type="ECO:0000256" key="6">
    <source>
        <dbReference type="ARBA" id="ARBA00022958"/>
    </source>
</evidence>
<evidence type="ECO:0000256" key="3">
    <source>
        <dbReference type="ARBA" id="ARBA00022475"/>
    </source>
</evidence>
<evidence type="ECO:0000256" key="5">
    <source>
        <dbReference type="ARBA" id="ARBA00022692"/>
    </source>
</evidence>
<feature type="domain" description="Cation/H+ exchanger transmembrane" evidence="15">
    <location>
        <begin position="34"/>
        <end position="267"/>
    </location>
</feature>
<evidence type="ECO:0000256" key="4">
    <source>
        <dbReference type="ARBA" id="ARBA00022538"/>
    </source>
</evidence>
<dbReference type="Pfam" id="PF00999">
    <property type="entry name" value="Na_H_Exchanger"/>
    <property type="match status" value="1"/>
</dbReference>
<dbReference type="OrthoDB" id="441412at2759"/>
<organism evidence="16 17">
    <name type="scientific">Musa troglodytarum</name>
    <name type="common">fe'i banana</name>
    <dbReference type="NCBI Taxonomy" id="320322"/>
    <lineage>
        <taxon>Eukaryota</taxon>
        <taxon>Viridiplantae</taxon>
        <taxon>Streptophyta</taxon>
        <taxon>Embryophyta</taxon>
        <taxon>Tracheophyta</taxon>
        <taxon>Spermatophyta</taxon>
        <taxon>Magnoliopsida</taxon>
        <taxon>Liliopsida</taxon>
        <taxon>Zingiberales</taxon>
        <taxon>Musaceae</taxon>
        <taxon>Musa</taxon>
    </lineage>
</organism>
<dbReference type="GO" id="GO:0051453">
    <property type="term" value="P:regulation of intracellular pH"/>
    <property type="evidence" value="ECO:0007669"/>
    <property type="project" value="TreeGrafter"/>
</dbReference>
<dbReference type="InterPro" id="IPR006153">
    <property type="entry name" value="Cation/H_exchanger_TM"/>
</dbReference>
<feature type="transmembrane region" description="Helical" evidence="14">
    <location>
        <begin position="119"/>
        <end position="140"/>
    </location>
</feature>
<accession>A0A9E7L2L3</accession>
<dbReference type="PANTHER" id="PTHR10110:SF86">
    <property type="entry name" value="SODIUM_HYDROGEN EXCHANGER 7"/>
    <property type="match status" value="1"/>
</dbReference>
<comment type="catalytic activity">
    <reaction evidence="12">
        <text>Na(+)(in) + H(+)(out) = Na(+)(out) + H(+)(in)</text>
        <dbReference type="Rhea" id="RHEA:29419"/>
        <dbReference type="ChEBI" id="CHEBI:15378"/>
        <dbReference type="ChEBI" id="CHEBI:29101"/>
    </reaction>
</comment>
<keyword evidence="3" id="KW-1003">Cell membrane</keyword>
<reference evidence="16" key="1">
    <citation type="submission" date="2022-05" db="EMBL/GenBank/DDBJ databases">
        <title>The Musa troglodytarum L. genome provides insights into the mechanism of non-climacteric behaviour and enrichment of carotenoids.</title>
        <authorList>
            <person name="Wang J."/>
        </authorList>
    </citation>
    <scope>NUCLEOTIDE SEQUENCE</scope>
    <source>
        <tissue evidence="16">Leaf</tissue>
    </source>
</reference>
<evidence type="ECO:0000256" key="12">
    <source>
        <dbReference type="ARBA" id="ARBA00047524"/>
    </source>
</evidence>
<evidence type="ECO:0000256" key="8">
    <source>
        <dbReference type="ARBA" id="ARBA00023053"/>
    </source>
</evidence>
<proteinExistence type="predicted"/>
<keyword evidence="6" id="KW-0630">Potassium</keyword>
<dbReference type="Gene3D" id="6.10.140.1330">
    <property type="match status" value="1"/>
</dbReference>
<keyword evidence="2" id="KW-0813">Transport</keyword>
<dbReference type="GO" id="GO:0098719">
    <property type="term" value="P:sodium ion import across plasma membrane"/>
    <property type="evidence" value="ECO:0007669"/>
    <property type="project" value="TreeGrafter"/>
</dbReference>
<dbReference type="Proteomes" id="UP001055439">
    <property type="component" value="Chromosome 8"/>
</dbReference>
<evidence type="ECO:0000259" key="15">
    <source>
        <dbReference type="Pfam" id="PF00999"/>
    </source>
</evidence>
<evidence type="ECO:0000256" key="11">
    <source>
        <dbReference type="ARBA" id="ARBA00023201"/>
    </source>
</evidence>
<dbReference type="AlphaFoldDB" id="A0A9E7L2L3"/>
<evidence type="ECO:0000256" key="7">
    <source>
        <dbReference type="ARBA" id="ARBA00022989"/>
    </source>
</evidence>
<sequence>MAASAEVPAPYDAGKADGEGPSPDDAVIFVGISLLLGIGSRHLLRGTRVPYTVALLILGIVLGSIEYGTSSGLGKLGAGIRLWANINPNLLLSVFLPALLFESSFSLEVHQIKRCMVQMLLLAGPGVLISTFFLGVAVKITFPYGWDWKTSLLLGGLLSATDPVAVVALLKELGASKKLNTIIEGESLMNDGTAIVVFQLFYQMVLGRSFNVGDIIKFLSQVALGAAAMGIAFGIVSVLWLGFIFNDTVIEITLTLAVSYIAFFTSSDLDWLEHAAKAAVLKNKMKRMIAALRPYTGLRKKLQWPVA</sequence>
<feature type="transmembrane region" description="Helical" evidence="14">
    <location>
        <begin position="218"/>
        <end position="243"/>
    </location>
</feature>
<evidence type="ECO:0000313" key="17">
    <source>
        <dbReference type="Proteomes" id="UP001055439"/>
    </source>
</evidence>